<evidence type="ECO:0000313" key="3">
    <source>
        <dbReference type="Proteomes" id="UP000003807"/>
    </source>
</evidence>
<reference evidence="2 3" key="1">
    <citation type="submission" date="2010-08" db="EMBL/GenBank/DDBJ databases">
        <authorList>
            <person name="Durkin A.S."/>
            <person name="Madupu R."/>
            <person name="Torralba M."/>
            <person name="Gillis M."/>
            <person name="Methe B."/>
            <person name="Sutton G."/>
            <person name="Nelson K.E."/>
        </authorList>
    </citation>
    <scope>NUCLEOTIDE SEQUENCE [LARGE SCALE GENOMIC DNA]</scope>
    <source>
        <strain evidence="2 3">BVS033A4</strain>
    </source>
</reference>
<feature type="transmembrane region" description="Helical" evidence="1">
    <location>
        <begin position="119"/>
        <end position="136"/>
    </location>
</feature>
<feature type="transmembrane region" description="Helical" evidence="1">
    <location>
        <begin position="235"/>
        <end position="268"/>
    </location>
</feature>
<organism evidence="2 3">
    <name type="scientific">Finegoldia magna BVS033A4</name>
    <dbReference type="NCBI Taxonomy" id="866773"/>
    <lineage>
        <taxon>Bacteria</taxon>
        <taxon>Bacillati</taxon>
        <taxon>Bacillota</taxon>
        <taxon>Tissierellia</taxon>
        <taxon>Tissierellales</taxon>
        <taxon>Peptoniphilaceae</taxon>
        <taxon>Finegoldia</taxon>
    </lineage>
</organism>
<evidence type="ECO:0000256" key="1">
    <source>
        <dbReference type="SAM" id="Phobius"/>
    </source>
</evidence>
<dbReference type="SUPFAM" id="SSF55874">
    <property type="entry name" value="ATPase domain of HSP90 chaperone/DNA topoisomerase II/histidine kinase"/>
    <property type="match status" value="1"/>
</dbReference>
<dbReference type="Proteomes" id="UP000003807">
    <property type="component" value="Unassembled WGS sequence"/>
</dbReference>
<proteinExistence type="predicted"/>
<keyword evidence="1" id="KW-1133">Transmembrane helix</keyword>
<dbReference type="OrthoDB" id="9768405at2"/>
<name>E1KV02_FINMA</name>
<dbReference type="AlphaFoldDB" id="E1KV02"/>
<gene>
    <name evidence="2" type="ORF">HMPREF9289_0176</name>
</gene>
<feature type="transmembrane region" description="Helical" evidence="1">
    <location>
        <begin position="7"/>
        <end position="28"/>
    </location>
</feature>
<sequence>MKRKDLILIAHIILQIVLFIPIIPFIKYYQRKDIGIIIIILLSILNFISYVITILNSDKKFILKHSILTIIFITFICAEDTILINLQIGKHIELIIYSLLVLENLALICSTYRLSIQKLIIIIILSISALTMNYNYPLSDFIYKYVVILLLMSPGISYILDKKIRHNNRRTILYLQICFIISFCIYKKINSIEIVSISEYLLLSIISMESVLLYKIMITDVRKGLALFIKAMRNLFLGYIVLFVMLYLVGISVVDITLLSFYFFIYLAEFRSYKEYKKHQSVTFDELLDSYYVEIYRNREIERLNTLKIQTFLHDDILQIIIAIRRWIEDNLSGSDKNYILQNLDKLNDLIRHEIDSFNPKIKEYSSLYDAYNKLISDLEDMYLSKQMLIEFECKKDIELSSPYDELVYKCINELLINAFKHSKGYNTNINLKVEKNIIYLTVTNVGDYIKDKDKDKIKEGNIGLNILRLNLKQYRGVFEYEIFKNNEELEESYVQFKIKIPLDRRVVNENFVNRRS</sequence>
<feature type="transmembrane region" description="Helical" evidence="1">
    <location>
        <begin position="195"/>
        <end position="214"/>
    </location>
</feature>
<dbReference type="InterPro" id="IPR036890">
    <property type="entry name" value="HATPase_C_sf"/>
</dbReference>
<accession>E1KV02</accession>
<feature type="transmembrane region" description="Helical" evidence="1">
    <location>
        <begin position="142"/>
        <end position="160"/>
    </location>
</feature>
<feature type="transmembrane region" description="Helical" evidence="1">
    <location>
        <begin position="67"/>
        <end position="88"/>
    </location>
</feature>
<feature type="transmembrane region" description="Helical" evidence="1">
    <location>
        <begin position="94"/>
        <end position="112"/>
    </location>
</feature>
<feature type="transmembrane region" description="Helical" evidence="1">
    <location>
        <begin position="34"/>
        <end position="55"/>
    </location>
</feature>
<dbReference type="Gene3D" id="3.30.565.10">
    <property type="entry name" value="Histidine kinase-like ATPase, C-terminal domain"/>
    <property type="match status" value="1"/>
</dbReference>
<keyword evidence="1" id="KW-0472">Membrane</keyword>
<dbReference type="RefSeq" id="WP_004167046.1">
    <property type="nucleotide sequence ID" value="NZ_AEDP01000004.1"/>
</dbReference>
<evidence type="ECO:0000313" key="2">
    <source>
        <dbReference type="EMBL" id="EFL55142.1"/>
    </source>
</evidence>
<dbReference type="EMBL" id="AEDP01000004">
    <property type="protein sequence ID" value="EFL55142.1"/>
    <property type="molecule type" value="Genomic_DNA"/>
</dbReference>
<feature type="transmembrane region" description="Helical" evidence="1">
    <location>
        <begin position="172"/>
        <end position="189"/>
    </location>
</feature>
<keyword evidence="1" id="KW-0812">Transmembrane</keyword>
<comment type="caution">
    <text evidence="2">The sequence shown here is derived from an EMBL/GenBank/DDBJ whole genome shotgun (WGS) entry which is preliminary data.</text>
</comment>
<protein>
    <submittedName>
        <fullName evidence="2">Uncharacterized protein</fullName>
    </submittedName>
</protein>